<dbReference type="Gene3D" id="1.20.120.910">
    <property type="entry name" value="DksA, coiled-coil domain"/>
    <property type="match status" value="1"/>
</dbReference>
<evidence type="ECO:0000259" key="5">
    <source>
        <dbReference type="Pfam" id="PF01258"/>
    </source>
</evidence>
<dbReference type="Pfam" id="PF01258">
    <property type="entry name" value="zf-dskA_traR"/>
    <property type="match status" value="1"/>
</dbReference>
<protein>
    <submittedName>
        <fullName evidence="6">Phage/conjugal plasmid C-4 type zinc finger protein, TraR family</fullName>
    </submittedName>
</protein>
<reference evidence="6 7" key="1">
    <citation type="submission" date="2018-06" db="EMBL/GenBank/DDBJ databases">
        <authorList>
            <consortium name="Pathogen Informatics"/>
            <person name="Doyle S."/>
        </authorList>
    </citation>
    <scope>NUCLEOTIDE SEQUENCE [LARGE SCALE GENOMIC DNA]</scope>
    <source>
        <strain evidence="6 7">NCTC9426</strain>
    </source>
</reference>
<dbReference type="AlphaFoldDB" id="A0A378PX26"/>
<organism evidence="6 7">
    <name type="scientific">Moraxella bovis</name>
    <dbReference type="NCBI Taxonomy" id="476"/>
    <lineage>
        <taxon>Bacteria</taxon>
        <taxon>Pseudomonadati</taxon>
        <taxon>Pseudomonadota</taxon>
        <taxon>Gammaproteobacteria</taxon>
        <taxon>Moraxellales</taxon>
        <taxon>Moraxellaceae</taxon>
        <taxon>Moraxella</taxon>
    </lineage>
</organism>
<feature type="zinc finger region" description="dksA C4-type" evidence="4">
    <location>
        <begin position="35"/>
        <end position="59"/>
    </location>
</feature>
<evidence type="ECO:0000256" key="2">
    <source>
        <dbReference type="ARBA" id="ARBA00022771"/>
    </source>
</evidence>
<dbReference type="PANTHER" id="PTHR38777:SF1">
    <property type="entry name" value="DNAK SUPPRESSOR PROTEIN"/>
    <property type="match status" value="1"/>
</dbReference>
<dbReference type="GO" id="GO:1900378">
    <property type="term" value="P:positive regulation of secondary metabolite biosynthetic process"/>
    <property type="evidence" value="ECO:0007669"/>
    <property type="project" value="TreeGrafter"/>
</dbReference>
<evidence type="ECO:0000256" key="1">
    <source>
        <dbReference type="ARBA" id="ARBA00022723"/>
    </source>
</evidence>
<name>A0A378PX26_MORBO</name>
<evidence type="ECO:0000256" key="3">
    <source>
        <dbReference type="ARBA" id="ARBA00022833"/>
    </source>
</evidence>
<sequence>MSDTIDQAQIQSELILEHQIRQATQKTSLPTRTHCIDCDEPIPLLRQQKVAGCQRCVACQTQFETQKVRGQ</sequence>
<dbReference type="EMBL" id="UGPZ01000003">
    <property type="protein sequence ID" value="STY93090.1"/>
    <property type="molecule type" value="Genomic_DNA"/>
</dbReference>
<evidence type="ECO:0000313" key="6">
    <source>
        <dbReference type="EMBL" id="STY93090.1"/>
    </source>
</evidence>
<dbReference type="RefSeq" id="WP_245952274.1">
    <property type="nucleotide sequence ID" value="NZ_UGPZ01000003.1"/>
</dbReference>
<proteinExistence type="predicted"/>
<keyword evidence="2" id="KW-0863">Zinc-finger</keyword>
<dbReference type="PROSITE" id="PS51128">
    <property type="entry name" value="ZF_DKSA_2"/>
    <property type="match status" value="1"/>
</dbReference>
<dbReference type="InterPro" id="IPR000962">
    <property type="entry name" value="Znf_DskA_TraR"/>
</dbReference>
<dbReference type="GO" id="GO:0008270">
    <property type="term" value="F:zinc ion binding"/>
    <property type="evidence" value="ECO:0007669"/>
    <property type="project" value="UniProtKB-KW"/>
</dbReference>
<dbReference type="PANTHER" id="PTHR38777">
    <property type="entry name" value="FELS-2 PROPHAGE PROTEIN"/>
    <property type="match status" value="1"/>
</dbReference>
<evidence type="ECO:0000256" key="4">
    <source>
        <dbReference type="PROSITE-ProRule" id="PRU00510"/>
    </source>
</evidence>
<evidence type="ECO:0000313" key="7">
    <source>
        <dbReference type="Proteomes" id="UP000254133"/>
    </source>
</evidence>
<dbReference type="Proteomes" id="UP000254133">
    <property type="component" value="Unassembled WGS sequence"/>
</dbReference>
<accession>A0A378PX26</accession>
<keyword evidence="3" id="KW-0862">Zinc</keyword>
<gene>
    <name evidence="6" type="ORF">NCTC9426_01805</name>
</gene>
<keyword evidence="1" id="KW-0479">Metal-binding</keyword>
<feature type="domain" description="Zinc finger DksA/TraR C4-type" evidence="5">
    <location>
        <begin position="32"/>
        <end position="64"/>
    </location>
</feature>